<evidence type="ECO:0000256" key="7">
    <source>
        <dbReference type="PROSITE-ProRule" id="PRU00042"/>
    </source>
</evidence>
<name>A0A8S1B7L7_ARCPL</name>
<dbReference type="InterPro" id="IPR013087">
    <property type="entry name" value="Znf_C2H2_type"/>
</dbReference>
<keyword evidence="4 7" id="KW-0863">Zinc-finger</keyword>
<keyword evidence="2" id="KW-0479">Metal-binding</keyword>
<evidence type="ECO:0000256" key="5">
    <source>
        <dbReference type="ARBA" id="ARBA00022833"/>
    </source>
</evidence>
<evidence type="ECO:0000313" key="13">
    <source>
        <dbReference type="Proteomes" id="UP000494256"/>
    </source>
</evidence>
<dbReference type="PANTHER" id="PTHR16515:SF66">
    <property type="entry name" value="C2H2-TYPE DOMAIN-CONTAINING PROTEIN"/>
    <property type="match status" value="1"/>
</dbReference>
<dbReference type="EMBL" id="CADEBC010000561">
    <property type="protein sequence ID" value="CAB3253728.1"/>
    <property type="molecule type" value="Genomic_DNA"/>
</dbReference>
<dbReference type="SMART" id="SM00355">
    <property type="entry name" value="ZnF_C2H2"/>
    <property type="match status" value="4"/>
</dbReference>
<feature type="domain" description="C2H2-type" evidence="9">
    <location>
        <begin position="504"/>
        <end position="531"/>
    </location>
</feature>
<comment type="subcellular location">
    <subcellularLocation>
        <location evidence="1">Nucleus</location>
    </subcellularLocation>
</comment>
<dbReference type="Gene3D" id="3.30.160.60">
    <property type="entry name" value="Classic Zinc Finger"/>
    <property type="match status" value="3"/>
</dbReference>
<dbReference type="OrthoDB" id="10072647at2759"/>
<evidence type="ECO:0000313" key="11">
    <source>
        <dbReference type="EMBL" id="CAB3253728.1"/>
    </source>
</evidence>
<evidence type="ECO:0000313" key="12">
    <source>
        <dbReference type="Proteomes" id="UP000494106"/>
    </source>
</evidence>
<proteinExistence type="predicted"/>
<feature type="domain" description="C2H2-type" evidence="9">
    <location>
        <begin position="476"/>
        <end position="503"/>
    </location>
</feature>
<feature type="domain" description="C2H2-type" evidence="9">
    <location>
        <begin position="532"/>
        <end position="559"/>
    </location>
</feature>
<feature type="region of interest" description="Disordered" evidence="8">
    <location>
        <begin position="374"/>
        <end position="433"/>
    </location>
</feature>
<keyword evidence="5" id="KW-0862">Zinc</keyword>
<evidence type="ECO:0000313" key="10">
    <source>
        <dbReference type="EMBL" id="CAB3223819.1"/>
    </source>
</evidence>
<evidence type="ECO:0000256" key="2">
    <source>
        <dbReference type="ARBA" id="ARBA00022723"/>
    </source>
</evidence>
<dbReference type="SUPFAM" id="SSF57667">
    <property type="entry name" value="beta-beta-alpha zinc fingers"/>
    <property type="match status" value="2"/>
</dbReference>
<sequence>MTENRKRSREDDSCEFMPLSKRINNLHINNNLVNTTVSQTPDASGITQENGISSPSSSSSEERRASYDPGMSSSQSSYYYDNKLLFELHLERQKVRRSEEESDMNFAAFSAVGSAGTHFVTTGGQLPVTKIQQNVSNNGSIPQMCLAMGEGGVQYVRTLESGATLQAAPQLISVPIALPGAKPGDPQPTVQIQVLSPNHLIQTQQQPKYQMQIPIQGFQQGGAVLTVAYSPETNETGSIQLVGQGGLGEGFQVLAALPQEMQLVQQTQEKEPQMHQVFITPNQQIIINSPDGKTLNNNTSTDNNNTGVTDIIIKEECEENVNDDESSQGTENSETIQWQIGGNQQDLVKYLSQLPPQQTQQLPVSLQQFLRLNPSSDVKKEEPIEMEEDGASDEVKEEPVAEAVFGEDGSVRIQSKKKKKYKKKPPKPARPKPGQVVIATAMDGTPIFCCPECQMAYPEKEQLEVHLLGHNIERRFICGICGAGLKRKEHLERHKLGHNPERPYVCGVCRKGFKRREHLNLHTVIHSGVKTEMCTECGKGFYRKDHLRKHTRSHESKRARDEAAQDGAGAAPPPPPTPLSAQAQANTILPEITIHIPTSSSSAVPVQINIPQHVVSSLAAAQAQAQAQDAHALDALLKHHS</sequence>
<dbReference type="GO" id="GO:0008270">
    <property type="term" value="F:zinc ion binding"/>
    <property type="evidence" value="ECO:0007669"/>
    <property type="project" value="UniProtKB-KW"/>
</dbReference>
<dbReference type="AlphaFoldDB" id="A0A8S1B7L7"/>
<comment type="caution">
    <text evidence="11">The sequence shown here is derived from an EMBL/GenBank/DDBJ whole genome shotgun (WGS) entry which is preliminary data.</text>
</comment>
<dbReference type="PROSITE" id="PS00028">
    <property type="entry name" value="ZINC_FINGER_C2H2_1"/>
    <property type="match status" value="4"/>
</dbReference>
<feature type="region of interest" description="Disordered" evidence="8">
    <location>
        <begin position="547"/>
        <end position="581"/>
    </location>
</feature>
<feature type="region of interest" description="Disordered" evidence="8">
    <location>
        <begin position="39"/>
        <end position="74"/>
    </location>
</feature>
<reference evidence="12 13" key="1">
    <citation type="submission" date="2020-04" db="EMBL/GenBank/DDBJ databases">
        <authorList>
            <person name="Wallbank WR R."/>
            <person name="Pardo Diaz C."/>
            <person name="Kozak K."/>
            <person name="Martin S."/>
            <person name="Jiggins C."/>
            <person name="Moest M."/>
            <person name="Warren A I."/>
            <person name="Byers J.R.P. K."/>
            <person name="Montejo-Kovacevich G."/>
            <person name="Yen C E."/>
        </authorList>
    </citation>
    <scope>NUCLEOTIDE SEQUENCE [LARGE SCALE GENOMIC DNA]</scope>
</reference>
<evidence type="ECO:0000259" key="9">
    <source>
        <dbReference type="PROSITE" id="PS50157"/>
    </source>
</evidence>
<gene>
    <name evidence="11" type="ORF">APLA_LOCUS14258</name>
    <name evidence="10" type="ORF">APLA_LOCUS1583</name>
</gene>
<evidence type="ECO:0000256" key="4">
    <source>
        <dbReference type="ARBA" id="ARBA00022771"/>
    </source>
</evidence>
<keyword evidence="6" id="KW-0539">Nucleus</keyword>
<dbReference type="EMBL" id="CADEBD010000171">
    <property type="protein sequence ID" value="CAB3223819.1"/>
    <property type="molecule type" value="Genomic_DNA"/>
</dbReference>
<evidence type="ECO:0000256" key="8">
    <source>
        <dbReference type="SAM" id="MobiDB-lite"/>
    </source>
</evidence>
<dbReference type="FunFam" id="3.30.160.60:FF:000100">
    <property type="entry name" value="Zinc finger 45-like"/>
    <property type="match status" value="1"/>
</dbReference>
<feature type="compositionally biased region" description="Basic and acidic residues" evidence="8">
    <location>
        <begin position="553"/>
        <end position="563"/>
    </location>
</feature>
<evidence type="ECO:0000256" key="3">
    <source>
        <dbReference type="ARBA" id="ARBA00022737"/>
    </source>
</evidence>
<evidence type="ECO:0000256" key="6">
    <source>
        <dbReference type="ARBA" id="ARBA00023242"/>
    </source>
</evidence>
<feature type="compositionally biased region" description="Basic residues" evidence="8">
    <location>
        <begin position="414"/>
        <end position="430"/>
    </location>
</feature>
<dbReference type="FunFam" id="3.30.160.60:FF:000340">
    <property type="entry name" value="zinc finger protein 473 isoform X1"/>
    <property type="match status" value="1"/>
</dbReference>
<protein>
    <recommendedName>
        <fullName evidence="9">C2H2-type domain-containing protein</fullName>
    </recommendedName>
</protein>
<dbReference type="PROSITE" id="PS50157">
    <property type="entry name" value="ZINC_FINGER_C2H2_2"/>
    <property type="match status" value="4"/>
</dbReference>
<dbReference type="PANTHER" id="PTHR16515">
    <property type="entry name" value="PR DOMAIN ZINC FINGER PROTEIN"/>
    <property type="match status" value="1"/>
</dbReference>
<evidence type="ECO:0000256" key="1">
    <source>
        <dbReference type="ARBA" id="ARBA00004123"/>
    </source>
</evidence>
<feature type="compositionally biased region" description="Polar residues" evidence="8">
    <location>
        <begin position="39"/>
        <end position="52"/>
    </location>
</feature>
<dbReference type="Pfam" id="PF00096">
    <property type="entry name" value="zf-C2H2"/>
    <property type="match status" value="2"/>
</dbReference>
<dbReference type="GO" id="GO:0010468">
    <property type="term" value="P:regulation of gene expression"/>
    <property type="evidence" value="ECO:0007669"/>
    <property type="project" value="TreeGrafter"/>
</dbReference>
<dbReference type="InterPro" id="IPR050331">
    <property type="entry name" value="Zinc_finger"/>
</dbReference>
<dbReference type="Proteomes" id="UP000494106">
    <property type="component" value="Unassembled WGS sequence"/>
</dbReference>
<feature type="domain" description="C2H2-type" evidence="9">
    <location>
        <begin position="448"/>
        <end position="475"/>
    </location>
</feature>
<keyword evidence="12" id="KW-1185">Reference proteome</keyword>
<dbReference type="Proteomes" id="UP000494256">
    <property type="component" value="Unassembled WGS sequence"/>
</dbReference>
<dbReference type="GO" id="GO:0005634">
    <property type="term" value="C:nucleus"/>
    <property type="evidence" value="ECO:0007669"/>
    <property type="project" value="UniProtKB-SubCell"/>
</dbReference>
<organism evidence="11 12">
    <name type="scientific">Arctia plantaginis</name>
    <name type="common">Wood tiger moth</name>
    <name type="synonym">Phalaena plantaginis</name>
    <dbReference type="NCBI Taxonomy" id="874455"/>
    <lineage>
        <taxon>Eukaryota</taxon>
        <taxon>Metazoa</taxon>
        <taxon>Ecdysozoa</taxon>
        <taxon>Arthropoda</taxon>
        <taxon>Hexapoda</taxon>
        <taxon>Insecta</taxon>
        <taxon>Pterygota</taxon>
        <taxon>Neoptera</taxon>
        <taxon>Endopterygota</taxon>
        <taxon>Lepidoptera</taxon>
        <taxon>Glossata</taxon>
        <taxon>Ditrysia</taxon>
        <taxon>Noctuoidea</taxon>
        <taxon>Erebidae</taxon>
        <taxon>Arctiinae</taxon>
        <taxon>Arctia</taxon>
    </lineage>
</organism>
<accession>A0A8S1B7L7</accession>
<keyword evidence="3" id="KW-0677">Repeat</keyword>
<dbReference type="InterPro" id="IPR036236">
    <property type="entry name" value="Znf_C2H2_sf"/>
</dbReference>